<evidence type="ECO:0000313" key="3">
    <source>
        <dbReference type="WBParaSite" id="TREG1_3470.1"/>
    </source>
</evidence>
<protein>
    <submittedName>
        <fullName evidence="3">Uncharacterized protein</fullName>
    </submittedName>
</protein>
<feature type="transmembrane region" description="Helical" evidence="1">
    <location>
        <begin position="64"/>
        <end position="97"/>
    </location>
</feature>
<reference evidence="2" key="1">
    <citation type="submission" date="2022-06" db="EMBL/GenBank/DDBJ databases">
        <authorList>
            <person name="Berger JAMES D."/>
            <person name="Berger JAMES D."/>
        </authorList>
    </citation>
    <scope>NUCLEOTIDE SEQUENCE [LARGE SCALE GENOMIC DNA]</scope>
</reference>
<evidence type="ECO:0000313" key="2">
    <source>
        <dbReference type="Proteomes" id="UP000050795"/>
    </source>
</evidence>
<name>A0AA85JPQ3_TRIRE</name>
<dbReference type="WBParaSite" id="TREG1_3470.1">
    <property type="protein sequence ID" value="TREG1_3470.1"/>
    <property type="gene ID" value="TREG1_3470"/>
</dbReference>
<organism evidence="2 3">
    <name type="scientific">Trichobilharzia regenti</name>
    <name type="common">Nasal bird schistosome</name>
    <dbReference type="NCBI Taxonomy" id="157069"/>
    <lineage>
        <taxon>Eukaryota</taxon>
        <taxon>Metazoa</taxon>
        <taxon>Spiralia</taxon>
        <taxon>Lophotrochozoa</taxon>
        <taxon>Platyhelminthes</taxon>
        <taxon>Trematoda</taxon>
        <taxon>Digenea</taxon>
        <taxon>Strigeidida</taxon>
        <taxon>Schistosomatoidea</taxon>
        <taxon>Schistosomatidae</taxon>
        <taxon>Trichobilharzia</taxon>
    </lineage>
</organism>
<accession>A0AA85JPQ3</accession>
<keyword evidence="1" id="KW-1133">Transmembrane helix</keyword>
<proteinExistence type="predicted"/>
<reference evidence="3" key="2">
    <citation type="submission" date="2023-11" db="UniProtKB">
        <authorList>
            <consortium name="WormBaseParasite"/>
        </authorList>
    </citation>
    <scope>IDENTIFICATION</scope>
</reference>
<dbReference type="Proteomes" id="UP000050795">
    <property type="component" value="Unassembled WGS sequence"/>
</dbReference>
<dbReference type="AlphaFoldDB" id="A0AA85JPQ3"/>
<keyword evidence="1" id="KW-0472">Membrane</keyword>
<feature type="transmembrane region" description="Helical" evidence="1">
    <location>
        <begin position="6"/>
        <end position="24"/>
    </location>
</feature>
<keyword evidence="2" id="KW-1185">Reference proteome</keyword>
<sequence length="107" mass="12902">MYLLYCIVFMMMMMMIVCTSEYVGKCKLSCEGNSYLQRRNSPRIVRVFFNEYLRVEVRMETTVIFVFVCFSVFIFFVVVAFFCESFLLYIYVCVFVIRDITYEMETT</sequence>
<evidence type="ECO:0000256" key="1">
    <source>
        <dbReference type="SAM" id="Phobius"/>
    </source>
</evidence>
<keyword evidence="1" id="KW-0812">Transmembrane</keyword>